<feature type="domain" description="MSP" evidence="1">
    <location>
        <begin position="1"/>
        <end position="100"/>
    </location>
</feature>
<proteinExistence type="predicted"/>
<evidence type="ECO:0000313" key="2">
    <source>
        <dbReference type="WBParaSite" id="MCU_003589-RA"/>
    </source>
</evidence>
<dbReference type="InterPro" id="IPR033305">
    <property type="entry name" value="Hydin-like"/>
</dbReference>
<dbReference type="PANTHER" id="PTHR23053:SF0">
    <property type="entry name" value="HYDROCEPHALUS-INDUCING PROTEIN HOMOLOG"/>
    <property type="match status" value="1"/>
</dbReference>
<evidence type="ECO:0000259" key="1">
    <source>
        <dbReference type="PROSITE" id="PS50202"/>
    </source>
</evidence>
<dbReference type="GO" id="GO:1904158">
    <property type="term" value="P:axonemal central apparatus assembly"/>
    <property type="evidence" value="ECO:0007669"/>
    <property type="project" value="TreeGrafter"/>
</dbReference>
<dbReference type="WBParaSite" id="MCU_003589-RA">
    <property type="protein sequence ID" value="MCU_003589-RA"/>
    <property type="gene ID" value="MCU_003589"/>
</dbReference>
<protein>
    <submittedName>
        <fullName evidence="2">MSP domain-containing protein</fullName>
    </submittedName>
</protein>
<dbReference type="GO" id="GO:0005930">
    <property type="term" value="C:axoneme"/>
    <property type="evidence" value="ECO:0007669"/>
    <property type="project" value="TreeGrafter"/>
</dbReference>
<accession>A0A5K3EWN8</accession>
<dbReference type="PANTHER" id="PTHR23053">
    <property type="entry name" value="DLEC1 DELETED IN LUNG AND ESOPHAGEAL CANCER 1"/>
    <property type="match status" value="1"/>
</dbReference>
<name>A0A5K3EWN8_MESCO</name>
<sequence length="100" mass="11489">VDPEIDLVLPKEGINFGLLRIDEEAKRSIVLRNNGPLKIRYRFRFTSSKNPFGDFQEVFHVKPETAILQPAHSTTDLVILCKSSYELDLNKETILECEVE</sequence>
<dbReference type="Gene3D" id="2.60.40.10">
    <property type="entry name" value="Immunoglobulins"/>
    <property type="match status" value="1"/>
</dbReference>
<dbReference type="GO" id="GO:0003341">
    <property type="term" value="P:cilium movement"/>
    <property type="evidence" value="ECO:0007669"/>
    <property type="project" value="TreeGrafter"/>
</dbReference>
<organism evidence="2">
    <name type="scientific">Mesocestoides corti</name>
    <name type="common">Flatworm</name>
    <dbReference type="NCBI Taxonomy" id="53468"/>
    <lineage>
        <taxon>Eukaryota</taxon>
        <taxon>Metazoa</taxon>
        <taxon>Spiralia</taxon>
        <taxon>Lophotrochozoa</taxon>
        <taxon>Platyhelminthes</taxon>
        <taxon>Cestoda</taxon>
        <taxon>Eucestoda</taxon>
        <taxon>Cyclophyllidea</taxon>
        <taxon>Mesocestoididae</taxon>
        <taxon>Mesocestoides</taxon>
    </lineage>
</organism>
<dbReference type="InterPro" id="IPR013783">
    <property type="entry name" value="Ig-like_fold"/>
</dbReference>
<reference evidence="2" key="1">
    <citation type="submission" date="2019-11" db="UniProtKB">
        <authorList>
            <consortium name="WormBaseParasite"/>
        </authorList>
    </citation>
    <scope>IDENTIFICATION</scope>
</reference>
<dbReference type="PROSITE" id="PS50202">
    <property type="entry name" value="MSP"/>
    <property type="match status" value="1"/>
</dbReference>
<dbReference type="AlphaFoldDB" id="A0A5K3EWN8"/>
<dbReference type="InterPro" id="IPR000535">
    <property type="entry name" value="MSP_dom"/>
</dbReference>